<sequence length="530" mass="56283">MHQEPSHRSLVGHLAVLLALCGCVPLARADYGGDCYYSYGILATTCDEVTSVCNINDCNTTNGALSYACYDPYTCSGSYTVPAATTATPTTTTSSSSAGSGADRADACNSMHLSSCTKAESAFKGVGCTCYSCVETNGNIEASCTVPFECSPLTSNPQDETSDAPEMGDGDYGIVCAVYIATAIILGGSAVFVAHLCFPANIKETSVKQTVKQRLSAFAWCIYTLASFASFVQDDGAPVAFIDYLCDNNELLGLIDWRKKTAAVRPRWMRACAIAAAFLVTLSLAYLLGTVVYNNESCQSIVTVNYCRTCACQTICGGMDIGCTGDCQCRANNGCGGRYQCSGASSEVSTSATITTSSFKCRSASIETSRKANWTTMLLTMVMSKASSIAISSAEDGSWRQKLLHLAALLVSTALVAFGVAYSKHLSKPENAADRDASSRRQQAIGQTLFTGWWYDQLAGLVLTLGQFGVFRLCYGTLYMAKVEEAKRTGAAAVHPHGLDDSIMKTDGVKGDEGRPVTIEQVTLQPPTQQ</sequence>
<feature type="transmembrane region" description="Helical" evidence="1">
    <location>
        <begin position="458"/>
        <end position="478"/>
    </location>
</feature>
<keyword evidence="1" id="KW-0812">Transmembrane</keyword>
<evidence type="ECO:0000256" key="2">
    <source>
        <dbReference type="SAM" id="SignalP"/>
    </source>
</evidence>
<dbReference type="OrthoDB" id="89920at2759"/>
<evidence type="ECO:0000256" key="1">
    <source>
        <dbReference type="SAM" id="Phobius"/>
    </source>
</evidence>
<keyword evidence="1" id="KW-1133">Transmembrane helix</keyword>
<feature type="transmembrane region" description="Helical" evidence="1">
    <location>
        <begin position="172"/>
        <end position="198"/>
    </location>
</feature>
<accession>A0A8T1VEE6</accession>
<feature type="transmembrane region" description="Helical" evidence="1">
    <location>
        <begin position="268"/>
        <end position="288"/>
    </location>
</feature>
<keyword evidence="2" id="KW-0732">Signal</keyword>
<keyword evidence="4" id="KW-1185">Reference proteome</keyword>
<dbReference type="EMBL" id="JAGDFM010000337">
    <property type="protein sequence ID" value="KAG7379632.1"/>
    <property type="molecule type" value="Genomic_DNA"/>
</dbReference>
<feature type="signal peptide" evidence="2">
    <location>
        <begin position="1"/>
        <end position="29"/>
    </location>
</feature>
<feature type="chain" id="PRO_5035908341" evidence="2">
    <location>
        <begin position="30"/>
        <end position="530"/>
    </location>
</feature>
<keyword evidence="1" id="KW-0472">Membrane</keyword>
<dbReference type="AlphaFoldDB" id="A0A8T1VEE6"/>
<protein>
    <submittedName>
        <fullName evidence="3">Uncharacterized protein</fullName>
    </submittedName>
</protein>
<feature type="transmembrane region" description="Helical" evidence="1">
    <location>
        <begin position="403"/>
        <end position="422"/>
    </location>
</feature>
<comment type="caution">
    <text evidence="3">The sequence shown here is derived from an EMBL/GenBank/DDBJ whole genome shotgun (WGS) entry which is preliminary data.</text>
</comment>
<evidence type="ECO:0000313" key="4">
    <source>
        <dbReference type="Proteomes" id="UP000694044"/>
    </source>
</evidence>
<name>A0A8T1VEE6_9STRA</name>
<reference evidence="3" key="1">
    <citation type="submission" date="2021-02" db="EMBL/GenBank/DDBJ databases">
        <authorList>
            <person name="Palmer J.M."/>
        </authorList>
    </citation>
    <scope>NUCLEOTIDE SEQUENCE</scope>
    <source>
        <strain evidence="3">SCRP734</strain>
    </source>
</reference>
<evidence type="ECO:0000313" key="3">
    <source>
        <dbReference type="EMBL" id="KAG7379632.1"/>
    </source>
</evidence>
<gene>
    <name evidence="3" type="ORF">PHYPSEUDO_008315</name>
</gene>
<organism evidence="3 4">
    <name type="scientific">Phytophthora pseudosyringae</name>
    <dbReference type="NCBI Taxonomy" id="221518"/>
    <lineage>
        <taxon>Eukaryota</taxon>
        <taxon>Sar</taxon>
        <taxon>Stramenopiles</taxon>
        <taxon>Oomycota</taxon>
        <taxon>Peronosporomycetes</taxon>
        <taxon>Peronosporales</taxon>
        <taxon>Peronosporaceae</taxon>
        <taxon>Phytophthora</taxon>
    </lineage>
</organism>
<dbReference type="Proteomes" id="UP000694044">
    <property type="component" value="Unassembled WGS sequence"/>
</dbReference>
<proteinExistence type="predicted"/>